<dbReference type="Gene3D" id="3.90.180.10">
    <property type="entry name" value="Medium-chain alcohol dehydrogenases, catalytic domain"/>
    <property type="match status" value="1"/>
</dbReference>
<evidence type="ECO:0000313" key="5">
    <source>
        <dbReference type="Proteomes" id="UP000214618"/>
    </source>
</evidence>
<feature type="domain" description="Enoyl reductase (ER)" evidence="3">
    <location>
        <begin position="10"/>
        <end position="322"/>
    </location>
</feature>
<organism evidence="4 5">
    <name type="scientific">Peribacillus simplex NBRC 15720 = DSM 1321</name>
    <dbReference type="NCBI Taxonomy" id="1349754"/>
    <lineage>
        <taxon>Bacteria</taxon>
        <taxon>Bacillati</taxon>
        <taxon>Bacillota</taxon>
        <taxon>Bacilli</taxon>
        <taxon>Bacillales</taxon>
        <taxon>Bacillaceae</taxon>
        <taxon>Peribacillus</taxon>
    </lineage>
</organism>
<dbReference type="SMART" id="SM00829">
    <property type="entry name" value="PKS_ER"/>
    <property type="match status" value="1"/>
</dbReference>
<dbReference type="Pfam" id="PF00107">
    <property type="entry name" value="ADH_zinc_N"/>
    <property type="match status" value="1"/>
</dbReference>
<evidence type="ECO:0000259" key="3">
    <source>
        <dbReference type="SMART" id="SM00829"/>
    </source>
</evidence>
<dbReference type="GO" id="GO:0016651">
    <property type="term" value="F:oxidoreductase activity, acting on NAD(P)H"/>
    <property type="evidence" value="ECO:0007669"/>
    <property type="project" value="TreeGrafter"/>
</dbReference>
<dbReference type="SUPFAM" id="SSF50129">
    <property type="entry name" value="GroES-like"/>
    <property type="match status" value="1"/>
</dbReference>
<dbReference type="InterPro" id="IPR013149">
    <property type="entry name" value="ADH-like_C"/>
</dbReference>
<keyword evidence="2" id="KW-0560">Oxidoreductase</keyword>
<dbReference type="OrthoDB" id="9787435at2"/>
<dbReference type="AlphaFoldDB" id="A0A223EB82"/>
<sequence>MKAIIIPQFGEASVLTQKEVATPQPGIGEVTIDVAYAGVNYAEVLFRKGVVEDLTLPFVPGIEVSGTIREIGEGVTGVRVGQPVAALTIVNGGGYAEVVKVSEDLVIPLDQETKTVDMRVAATYPSNVTTAMMILSSVAHLQKGETVLVHAAAGGVGSAIGQMARALGAGRVIGVVGSKQKVAYAKSLGYDEVYLRDEYAQTIAGSGIDIVIDQVGGEARTTGLSLLSPLGRLVVMGNASEAVDVTPSANELWFSSKAVLGFNLQLLSVYHPKIVAQAARKALSYVASGEVKVDVTEVLDLSEVAKAHESIENRTSKGKIVLRVK</sequence>
<protein>
    <submittedName>
        <fullName evidence="4">NADPH:quinone reductase</fullName>
    </submittedName>
</protein>
<dbReference type="GO" id="GO:0070402">
    <property type="term" value="F:NADPH binding"/>
    <property type="evidence" value="ECO:0007669"/>
    <property type="project" value="TreeGrafter"/>
</dbReference>
<dbReference type="InterPro" id="IPR036291">
    <property type="entry name" value="NAD(P)-bd_dom_sf"/>
</dbReference>
<dbReference type="EMBL" id="CP017704">
    <property type="protein sequence ID" value="ASS92517.1"/>
    <property type="molecule type" value="Genomic_DNA"/>
</dbReference>
<dbReference type="PROSITE" id="PS01162">
    <property type="entry name" value="QOR_ZETA_CRYSTAL"/>
    <property type="match status" value="1"/>
</dbReference>
<dbReference type="Gene3D" id="3.40.50.720">
    <property type="entry name" value="NAD(P)-binding Rossmann-like Domain"/>
    <property type="match status" value="1"/>
</dbReference>
<dbReference type="InterPro" id="IPR011032">
    <property type="entry name" value="GroES-like_sf"/>
</dbReference>
<reference evidence="4 5" key="1">
    <citation type="submission" date="2016-10" db="EMBL/GenBank/DDBJ databases">
        <title>The whole genome sequencing and assembly of Bacillus simplex DSM 1321 strain.</title>
        <authorList>
            <person name="Park M.-K."/>
            <person name="Lee Y.-J."/>
            <person name="Yi H."/>
            <person name="Bahn Y.-S."/>
            <person name="Kim J.F."/>
            <person name="Lee D.-W."/>
        </authorList>
    </citation>
    <scope>NUCLEOTIDE SEQUENCE [LARGE SCALE GENOMIC DNA]</scope>
    <source>
        <strain evidence="4 5">DSM 1321</strain>
    </source>
</reference>
<dbReference type="GO" id="GO:0008270">
    <property type="term" value="F:zinc ion binding"/>
    <property type="evidence" value="ECO:0007669"/>
    <property type="project" value="InterPro"/>
</dbReference>
<dbReference type="GeneID" id="56471130"/>
<dbReference type="InterPro" id="IPR013154">
    <property type="entry name" value="ADH-like_N"/>
</dbReference>
<proteinExistence type="predicted"/>
<dbReference type="Proteomes" id="UP000214618">
    <property type="component" value="Chromosome"/>
</dbReference>
<evidence type="ECO:0000313" key="4">
    <source>
        <dbReference type="EMBL" id="ASS92517.1"/>
    </source>
</evidence>
<accession>A0A223EB82</accession>
<evidence type="ECO:0000256" key="1">
    <source>
        <dbReference type="ARBA" id="ARBA00022857"/>
    </source>
</evidence>
<name>A0A223EB82_9BACI</name>
<dbReference type="InterPro" id="IPR020843">
    <property type="entry name" value="ER"/>
</dbReference>
<dbReference type="Pfam" id="PF08240">
    <property type="entry name" value="ADH_N"/>
    <property type="match status" value="1"/>
</dbReference>
<keyword evidence="1" id="KW-0521">NADP</keyword>
<gene>
    <name evidence="4" type="ORF">BS1321_00115</name>
</gene>
<dbReference type="PANTHER" id="PTHR48106">
    <property type="entry name" value="QUINONE OXIDOREDUCTASE PIG3-RELATED"/>
    <property type="match status" value="1"/>
</dbReference>
<dbReference type="RefSeq" id="WP_063236573.1">
    <property type="nucleotide sequence ID" value="NZ_BCVO01000078.1"/>
</dbReference>
<dbReference type="InterPro" id="IPR002364">
    <property type="entry name" value="Quin_OxRdtase/zeta-crystal_CS"/>
</dbReference>
<evidence type="ECO:0000256" key="2">
    <source>
        <dbReference type="ARBA" id="ARBA00023002"/>
    </source>
</evidence>
<dbReference type="SUPFAM" id="SSF51735">
    <property type="entry name" value="NAD(P)-binding Rossmann-fold domains"/>
    <property type="match status" value="1"/>
</dbReference>